<organism evidence="1 2">
    <name type="scientific">Candidatus Methanoperedens nitratireducens</name>
    <dbReference type="NCBI Taxonomy" id="1392998"/>
    <lineage>
        <taxon>Archaea</taxon>
        <taxon>Methanobacteriati</taxon>
        <taxon>Methanobacteriota</taxon>
        <taxon>Stenosarchaea group</taxon>
        <taxon>Methanomicrobia</taxon>
        <taxon>Methanosarcinales</taxon>
        <taxon>ANME-2 cluster</taxon>
        <taxon>Candidatus Methanoperedentaceae</taxon>
        <taxon>Candidatus Methanoperedens</taxon>
    </lineage>
</organism>
<dbReference type="Proteomes" id="UP000050360">
    <property type="component" value="Unassembled WGS sequence"/>
</dbReference>
<dbReference type="AlphaFoldDB" id="A0A0P7ZDV1"/>
<protein>
    <submittedName>
        <fullName evidence="1">Uncharacterized protein</fullName>
    </submittedName>
</protein>
<reference evidence="1 2" key="1">
    <citation type="submission" date="2015-09" db="EMBL/GenBank/DDBJ databases">
        <title>A metagenomics-based metabolic model of nitrate-dependent anaerobic oxidation of methane by Methanoperedens-like archaea.</title>
        <authorList>
            <person name="Arshad A."/>
            <person name="Speth D.R."/>
            <person name="De Graaf R.M."/>
            <person name="Op Den Camp H.J."/>
            <person name="Jetten M.S."/>
            <person name="Welte C.U."/>
        </authorList>
    </citation>
    <scope>NUCLEOTIDE SEQUENCE [LARGE SCALE GENOMIC DNA]</scope>
</reference>
<comment type="caution">
    <text evidence="1">The sequence shown here is derived from an EMBL/GenBank/DDBJ whole genome shotgun (WGS) entry which is preliminary data.</text>
</comment>
<proteinExistence type="predicted"/>
<evidence type="ECO:0000313" key="1">
    <source>
        <dbReference type="EMBL" id="KPQ41679.1"/>
    </source>
</evidence>
<gene>
    <name evidence="1" type="ORF">MPEBLZ_03767</name>
</gene>
<dbReference type="EMBL" id="LKCM01000313">
    <property type="protein sequence ID" value="KPQ41679.1"/>
    <property type="molecule type" value="Genomic_DNA"/>
</dbReference>
<sequence length="67" mass="7568">MGIARKYIAKGVTEELIIEYHNKVYSISRIAENIDVPIGKVMDVLSRLNEESDVDKTLDKIETSSLD</sequence>
<accession>A0A0P7ZDV1</accession>
<evidence type="ECO:0000313" key="2">
    <source>
        <dbReference type="Proteomes" id="UP000050360"/>
    </source>
</evidence>
<name>A0A0P7ZDV1_9EURY</name>